<dbReference type="EMBL" id="CM047747">
    <property type="protein sequence ID" value="KAJ0018122.1"/>
    <property type="molecule type" value="Genomic_DNA"/>
</dbReference>
<accession>A0ACC0XIQ7</accession>
<sequence>METVDSMAKKWRHLSGQNKWEGLLDPLNIDLRRYIIHYGEMAQSTYDTFNTEKASKFAGDSYADVGEELAIDTTRSKYLKSPGNLSSWHNLEGYLHGVAGMQGSKGGFKLEVNRDIALVNKSIDSLKDEYLVPSSWRIQKNKGMVQQSDGSWKLMDHKDDED</sequence>
<protein>
    <submittedName>
        <fullName evidence="1">Uncharacterized protein</fullName>
    </submittedName>
</protein>
<proteinExistence type="predicted"/>
<evidence type="ECO:0000313" key="1">
    <source>
        <dbReference type="EMBL" id="KAJ0018122.1"/>
    </source>
</evidence>
<gene>
    <name evidence="1" type="ORF">Pint_10433</name>
</gene>
<comment type="caution">
    <text evidence="1">The sequence shown here is derived from an EMBL/GenBank/DDBJ whole genome shotgun (WGS) entry which is preliminary data.</text>
</comment>
<keyword evidence="2" id="KW-1185">Reference proteome</keyword>
<dbReference type="Proteomes" id="UP001163603">
    <property type="component" value="Chromosome 12"/>
</dbReference>
<name>A0ACC0XIQ7_9ROSI</name>
<evidence type="ECO:0000313" key="2">
    <source>
        <dbReference type="Proteomes" id="UP001163603"/>
    </source>
</evidence>
<organism evidence="1 2">
    <name type="scientific">Pistacia integerrima</name>
    <dbReference type="NCBI Taxonomy" id="434235"/>
    <lineage>
        <taxon>Eukaryota</taxon>
        <taxon>Viridiplantae</taxon>
        <taxon>Streptophyta</taxon>
        <taxon>Embryophyta</taxon>
        <taxon>Tracheophyta</taxon>
        <taxon>Spermatophyta</taxon>
        <taxon>Magnoliopsida</taxon>
        <taxon>eudicotyledons</taxon>
        <taxon>Gunneridae</taxon>
        <taxon>Pentapetalae</taxon>
        <taxon>rosids</taxon>
        <taxon>malvids</taxon>
        <taxon>Sapindales</taxon>
        <taxon>Anacardiaceae</taxon>
        <taxon>Pistacia</taxon>
    </lineage>
</organism>
<reference evidence="2" key="1">
    <citation type="journal article" date="2023" name="G3 (Bethesda)">
        <title>Genome assembly and association tests identify interacting loci associated with vigor, precocity, and sex in interspecific pistachio rootstocks.</title>
        <authorList>
            <person name="Palmer W."/>
            <person name="Jacygrad E."/>
            <person name="Sagayaradj S."/>
            <person name="Cavanaugh K."/>
            <person name="Han R."/>
            <person name="Bertier L."/>
            <person name="Beede B."/>
            <person name="Kafkas S."/>
            <person name="Golino D."/>
            <person name="Preece J."/>
            <person name="Michelmore R."/>
        </authorList>
    </citation>
    <scope>NUCLEOTIDE SEQUENCE [LARGE SCALE GENOMIC DNA]</scope>
</reference>